<dbReference type="EMBL" id="KN847554">
    <property type="protein sequence ID" value="KIW01518.1"/>
    <property type="molecule type" value="Genomic_DNA"/>
</dbReference>
<feature type="region of interest" description="Disordered" evidence="1">
    <location>
        <begin position="793"/>
        <end position="834"/>
    </location>
</feature>
<feature type="compositionally biased region" description="Polar residues" evidence="1">
    <location>
        <begin position="850"/>
        <end position="871"/>
    </location>
</feature>
<dbReference type="STRING" id="253628.A0A0D2A400"/>
<name>A0A0D2A400_9PEZI</name>
<dbReference type="GeneID" id="27314969"/>
<dbReference type="AlphaFoldDB" id="A0A0D2A400"/>
<dbReference type="InParanoid" id="A0A0D2A400"/>
<protein>
    <recommendedName>
        <fullName evidence="2">DUF8004 domain-containing protein</fullName>
    </recommendedName>
</protein>
<dbReference type="VEuPathDB" id="FungiDB:PV09_06996"/>
<feature type="compositionally biased region" description="Polar residues" evidence="1">
    <location>
        <begin position="243"/>
        <end position="258"/>
    </location>
</feature>
<dbReference type="PANTHER" id="PTHR39601">
    <property type="entry name" value="CHORIOGENIN HMINOR"/>
    <property type="match status" value="1"/>
</dbReference>
<accession>A0A0D2A400</accession>
<evidence type="ECO:0000313" key="4">
    <source>
        <dbReference type="Proteomes" id="UP000053259"/>
    </source>
</evidence>
<organism evidence="3 4">
    <name type="scientific">Verruconis gallopava</name>
    <dbReference type="NCBI Taxonomy" id="253628"/>
    <lineage>
        <taxon>Eukaryota</taxon>
        <taxon>Fungi</taxon>
        <taxon>Dikarya</taxon>
        <taxon>Ascomycota</taxon>
        <taxon>Pezizomycotina</taxon>
        <taxon>Dothideomycetes</taxon>
        <taxon>Pleosporomycetidae</taxon>
        <taxon>Venturiales</taxon>
        <taxon>Sympoventuriaceae</taxon>
        <taxon>Verruconis</taxon>
    </lineage>
</organism>
<evidence type="ECO:0000256" key="1">
    <source>
        <dbReference type="SAM" id="MobiDB-lite"/>
    </source>
</evidence>
<sequence>MASRGARARKVTEKNIHKEEKKNSEKERAERFARLHSPAGNLSASRPFSPTDKSHVAPWNKAATPVQPSSASVTSSGSNGSTFSSVMGSRLSSADERKKYAAKGKTTSHPRGRGGGVPVKVKNLEETRSKSSFSASIEGRSNKSRSHSVSSDHAKPTYEKSWANTKLFIGGGHSPKPYAGFEHDDDMWMADGDCLIFFSEETSEDDPRPMLRVHKGVLEQAKSTFMINLLRYGEIVREDDDTPPSSAGPTPSQSQWPLTTKSLGHLDQVLSESTQRLDLRSPPVSQTTRYNQDRDTWSTSDQTLFSPGDRERSRTGPGGQQAPSSITLQSPAESLYGDQHDDSAVEITHEIWFRAPSHIKRPDIQRRHHMATRNYIALLYGLPIIGNDFYEMLSDLQNVMDTYYELNEPSERWNSAQVIVQYLTQRRLDDVRGSLTNALGLLTWSEQPNVLWDAGYLEAFVHSVGMMTQATMKTKEYRNLSQVTRHKLQMAYNGSQLRLIEAEERLARFDFPEMWYVDGVANNSPIQKSFESFREFLFAFYEEEYGSWPPRSEDHQGHWLSRAVMTRLQADFGAVYNYWVDRDIVWDGNESRSSRKWEMVPKRLRAGGFEADSPGFPITDMLIGFDSSQKYDHIPHPYPLLPETRLPSPKLQSSRKNLLSKFRSKDKEAIPDVKQQYQMALAFNQASNINRLGTTFEDNKLLESISTYEKSATTSTMTPSEARLGRWVLLYGILQVLSTISVDTVGLKYKDKVRYYINPSLEGCPPWRSPDAAPLMIEACQQRSYCWTAPQTWTDSTRRHSGPGAPPGYSNHQYELTEPMNNTPEPEAHSSMSMHRNPSILQTAINASTVTNSSRASSTSRGLLSPESTRGPSLHPVRSPLASPSLISSPLGSALVGFPDEKSDYELSVEQESPMLVPPTRNPRRVSPGPLDRGSAPMSPLTLDAVTSTTPPMSSPVLVDRDDRPPQLGELSFSRSEESFHA</sequence>
<feature type="region of interest" description="Disordered" evidence="1">
    <location>
        <begin position="908"/>
        <end position="982"/>
    </location>
</feature>
<proteinExistence type="predicted"/>
<dbReference type="Proteomes" id="UP000053259">
    <property type="component" value="Unassembled WGS sequence"/>
</dbReference>
<dbReference type="HOGENOM" id="CLU_303311_0_0_1"/>
<evidence type="ECO:0000259" key="2">
    <source>
        <dbReference type="Pfam" id="PF26013"/>
    </source>
</evidence>
<feature type="region of interest" description="Disordered" evidence="1">
    <location>
        <begin position="1"/>
        <end position="156"/>
    </location>
</feature>
<dbReference type="RefSeq" id="XP_016211387.1">
    <property type="nucleotide sequence ID" value="XM_016360710.1"/>
</dbReference>
<reference evidence="3 4" key="1">
    <citation type="submission" date="2015-01" db="EMBL/GenBank/DDBJ databases">
        <title>The Genome Sequence of Ochroconis gallopava CBS43764.</title>
        <authorList>
            <consortium name="The Broad Institute Genomics Platform"/>
            <person name="Cuomo C."/>
            <person name="de Hoog S."/>
            <person name="Gorbushina A."/>
            <person name="Stielow B."/>
            <person name="Teixiera M."/>
            <person name="Abouelleil A."/>
            <person name="Chapman S.B."/>
            <person name="Priest M."/>
            <person name="Young S.K."/>
            <person name="Wortman J."/>
            <person name="Nusbaum C."/>
            <person name="Birren B."/>
        </authorList>
    </citation>
    <scope>NUCLEOTIDE SEQUENCE [LARGE SCALE GENOMIC DNA]</scope>
    <source>
        <strain evidence="3 4">CBS 43764</strain>
    </source>
</reference>
<feature type="compositionally biased region" description="Basic residues" evidence="1">
    <location>
        <begin position="100"/>
        <end position="112"/>
    </location>
</feature>
<keyword evidence="4" id="KW-1185">Reference proteome</keyword>
<dbReference type="PANTHER" id="PTHR39601:SF2">
    <property type="entry name" value="CHORIOGENIN HMINOR"/>
    <property type="match status" value="1"/>
</dbReference>
<feature type="region of interest" description="Disordered" evidence="1">
    <location>
        <begin position="238"/>
        <end position="258"/>
    </location>
</feature>
<gene>
    <name evidence="3" type="ORF">PV09_06996</name>
</gene>
<feature type="compositionally biased region" description="Polar residues" evidence="1">
    <location>
        <begin position="810"/>
        <end position="834"/>
    </location>
</feature>
<dbReference type="OrthoDB" id="5302380at2759"/>
<feature type="compositionally biased region" description="Low complexity" evidence="1">
    <location>
        <begin position="69"/>
        <end position="86"/>
    </location>
</feature>
<evidence type="ECO:0000313" key="3">
    <source>
        <dbReference type="EMBL" id="KIW01518.1"/>
    </source>
</evidence>
<dbReference type="Pfam" id="PF26013">
    <property type="entry name" value="DUF8004"/>
    <property type="match status" value="1"/>
</dbReference>
<feature type="compositionally biased region" description="Basic and acidic residues" evidence="1">
    <location>
        <begin position="10"/>
        <end position="33"/>
    </location>
</feature>
<dbReference type="InterPro" id="IPR058317">
    <property type="entry name" value="DUF8004"/>
</dbReference>
<feature type="region of interest" description="Disordered" evidence="1">
    <location>
        <begin position="850"/>
        <end position="881"/>
    </location>
</feature>
<feature type="domain" description="DUF8004" evidence="2">
    <location>
        <begin position="417"/>
        <end position="511"/>
    </location>
</feature>
<feature type="region of interest" description="Disordered" evidence="1">
    <location>
        <begin position="273"/>
        <end position="326"/>
    </location>
</feature>